<reference evidence="2" key="1">
    <citation type="submission" date="2006-06" db="EMBL/GenBank/DDBJ databases">
        <title>Complete sequence of chromosome of Chelativorans sp. BNC1.</title>
        <authorList>
            <consortium name="US DOE Joint Genome Institute"/>
            <person name="Copeland A."/>
            <person name="Lucas S."/>
            <person name="Lapidus A."/>
            <person name="Barry K."/>
            <person name="Detter J.C."/>
            <person name="Glavina del Rio T."/>
            <person name="Hammon N."/>
            <person name="Israni S."/>
            <person name="Dalin E."/>
            <person name="Tice H."/>
            <person name="Pitluck S."/>
            <person name="Chertkov O."/>
            <person name="Brettin T."/>
            <person name="Bruce D."/>
            <person name="Han C."/>
            <person name="Tapia R."/>
            <person name="Gilna P."/>
            <person name="Schmutz J."/>
            <person name="Larimer F."/>
            <person name="Land M."/>
            <person name="Hauser L."/>
            <person name="Kyrpides N."/>
            <person name="Mikhailova N."/>
            <person name="Richardson P."/>
        </authorList>
    </citation>
    <scope>NUCLEOTIDE SEQUENCE</scope>
    <source>
        <strain evidence="2">BNC1</strain>
    </source>
</reference>
<name>Q11GG7_CHESB</name>
<dbReference type="AlphaFoldDB" id="Q11GG7"/>
<protein>
    <submittedName>
        <fullName evidence="2">Glycosyl transferase, family 25</fullName>
    </submittedName>
</protein>
<feature type="domain" description="Glycosyl transferase family 25" evidence="1">
    <location>
        <begin position="4"/>
        <end position="101"/>
    </location>
</feature>
<accession>Q11GG7</accession>
<proteinExistence type="predicted"/>
<dbReference type="HOGENOM" id="CLU_071269_3_0_5"/>
<dbReference type="InterPro" id="IPR002654">
    <property type="entry name" value="Glyco_trans_25"/>
</dbReference>
<gene>
    <name evidence="2" type="ordered locus">Meso_2116</name>
</gene>
<organism evidence="2">
    <name type="scientific">Chelativorans sp. (strain BNC1)</name>
    <dbReference type="NCBI Taxonomy" id="266779"/>
    <lineage>
        <taxon>Bacteria</taxon>
        <taxon>Pseudomonadati</taxon>
        <taxon>Pseudomonadota</taxon>
        <taxon>Alphaproteobacteria</taxon>
        <taxon>Hyphomicrobiales</taxon>
        <taxon>Phyllobacteriaceae</taxon>
        <taxon>Chelativorans</taxon>
    </lineage>
</organism>
<dbReference type="STRING" id="266779.Meso_2116"/>
<dbReference type="eggNOG" id="COG3306">
    <property type="taxonomic scope" value="Bacteria"/>
</dbReference>
<evidence type="ECO:0000313" key="2">
    <source>
        <dbReference type="EMBL" id="ABG63508.1"/>
    </source>
</evidence>
<dbReference type="CDD" id="cd06532">
    <property type="entry name" value="Glyco_transf_25"/>
    <property type="match status" value="1"/>
</dbReference>
<dbReference type="KEGG" id="mes:Meso_2116"/>
<dbReference type="EMBL" id="CP000390">
    <property type="protein sequence ID" value="ABG63508.1"/>
    <property type="molecule type" value="Genomic_DNA"/>
</dbReference>
<evidence type="ECO:0000259" key="1">
    <source>
        <dbReference type="Pfam" id="PF01755"/>
    </source>
</evidence>
<dbReference type="Pfam" id="PF01755">
    <property type="entry name" value="Glyco_transf_25"/>
    <property type="match status" value="1"/>
</dbReference>
<dbReference type="CAZy" id="GT25">
    <property type="family name" value="Glycosyltransferase Family 25"/>
</dbReference>
<dbReference type="OrthoDB" id="259382at2"/>
<sequence length="250" mass="27965">MKVEAFVIHLARATGRAPQVERLRQNLTIPVTVIDAVDAEQLSEEEIVRVYRPGLHRPRYPFPLRRTEVACFLSHRKAWQTIMERGLDAGLIIEDDVELLPGVHHLFDSGLACATTKDVLRFPKKARERGAALNENGANRIFEPRLVGLGMQAQLVGRDAAGELLAFTREFDRPVDTTIQMRWLHGVRVLSSSPVAIREVAAALGGTTVQGKGKSHAETLLREMLRARYRFSAKLFDVLKSGPSNRVRES</sequence>
<dbReference type="GO" id="GO:0016740">
    <property type="term" value="F:transferase activity"/>
    <property type="evidence" value="ECO:0007669"/>
    <property type="project" value="UniProtKB-KW"/>
</dbReference>
<keyword evidence="2" id="KW-0808">Transferase</keyword>